<dbReference type="InterPro" id="IPR023214">
    <property type="entry name" value="HAD_sf"/>
</dbReference>
<dbReference type="Proteomes" id="UP000823858">
    <property type="component" value="Unassembled WGS sequence"/>
</dbReference>
<sequence length="590" mass="62416">MSPTPTTEPMPVPPAALDSLDSPSAGDLWPPQSAPAGLILDFGGVLFTTRTREDAVERQRSVLRDYLVRRVGTATQTADTAELLAKDTDLLDRAIAAAAASLTHFKHGSSRRPAPRELSPAEIVGEFYVPDFPDEVRDALVAVAPELLADLAEARTEHILRTGARELLETAAAAGIPIGIASNAHSGLHHRRLLAGHGLDVFLTAQNYSDEVGIRKPHPDMIRLTARALSAACDECWYVGDTLDRDVVAGRRAGVGAVILTRDKHTDNPPFPVEVQADAVLETPGDLAEVLRGLAGPDGPDGPDVAAGADGPDTASGTTIRALLIDHGGVISETWPHPQPSLAVAEALAAACAKAGDPVSTGTAANLVERARKRYREFKAAEQSAGTSREVTPEIYWTEFVDLTSRQREVVAGHADLLTVLLYRTRSRKMLRPGAAELLRAAQEAGVPVVMVSNTISGRGVRALITEYGLNRTFDSWVFSDEVGVKKPHPGIFDSALEALPADISPQDCLMVGDKIDNDMSGARDAGIGHRYLVRGGDSGNDEIADAVRSGTATGAVDNLSQLIALLPPTPVPPVSRATQAPRASHATIS</sequence>
<dbReference type="Pfam" id="PF00702">
    <property type="entry name" value="Hydrolase"/>
    <property type="match status" value="2"/>
</dbReference>
<protein>
    <submittedName>
        <fullName evidence="2">HAD-IA family hydrolase</fullName>
    </submittedName>
</protein>
<feature type="region of interest" description="Disordered" evidence="1">
    <location>
        <begin position="569"/>
        <end position="590"/>
    </location>
</feature>
<dbReference type="GO" id="GO:0006281">
    <property type="term" value="P:DNA repair"/>
    <property type="evidence" value="ECO:0007669"/>
    <property type="project" value="TreeGrafter"/>
</dbReference>
<proteinExistence type="predicted"/>
<evidence type="ECO:0000313" key="2">
    <source>
        <dbReference type="EMBL" id="HJC84245.1"/>
    </source>
</evidence>
<dbReference type="InterPro" id="IPR006439">
    <property type="entry name" value="HAD-SF_hydro_IA"/>
</dbReference>
<dbReference type="GO" id="GO:0005829">
    <property type="term" value="C:cytosol"/>
    <property type="evidence" value="ECO:0007669"/>
    <property type="project" value="TreeGrafter"/>
</dbReference>
<dbReference type="InterPro" id="IPR036412">
    <property type="entry name" value="HAD-like_sf"/>
</dbReference>
<dbReference type="SFLD" id="SFLDG01129">
    <property type="entry name" value="C1.5:_HAD__Beta-PGM__Phosphata"/>
    <property type="match status" value="2"/>
</dbReference>
<organism evidence="2 3">
    <name type="scientific">Candidatus Corynebacterium faecigallinarum</name>
    <dbReference type="NCBI Taxonomy" id="2838528"/>
    <lineage>
        <taxon>Bacteria</taxon>
        <taxon>Bacillati</taxon>
        <taxon>Actinomycetota</taxon>
        <taxon>Actinomycetes</taxon>
        <taxon>Mycobacteriales</taxon>
        <taxon>Corynebacteriaceae</taxon>
        <taxon>Corynebacterium</taxon>
    </lineage>
</organism>
<reference evidence="2" key="1">
    <citation type="journal article" date="2021" name="PeerJ">
        <title>Extensive microbial diversity within the chicken gut microbiome revealed by metagenomics and culture.</title>
        <authorList>
            <person name="Gilroy R."/>
            <person name="Ravi A."/>
            <person name="Getino M."/>
            <person name="Pursley I."/>
            <person name="Horton D.L."/>
            <person name="Alikhan N.F."/>
            <person name="Baker D."/>
            <person name="Gharbi K."/>
            <person name="Hall N."/>
            <person name="Watson M."/>
            <person name="Adriaenssens E.M."/>
            <person name="Foster-Nyarko E."/>
            <person name="Jarju S."/>
            <person name="Secka A."/>
            <person name="Antonio M."/>
            <person name="Oren A."/>
            <person name="Chaudhuri R.R."/>
            <person name="La Ragione R."/>
            <person name="Hildebrand F."/>
            <person name="Pallen M.J."/>
        </authorList>
    </citation>
    <scope>NUCLEOTIDE SEQUENCE</scope>
    <source>
        <strain evidence="2">ChiHjej13B12-4958</strain>
    </source>
</reference>
<dbReference type="AlphaFoldDB" id="A0A9D2QAZ5"/>
<dbReference type="InterPro" id="IPR050155">
    <property type="entry name" value="HAD-like_hydrolase_sf"/>
</dbReference>
<dbReference type="Gene3D" id="3.40.50.1000">
    <property type="entry name" value="HAD superfamily/HAD-like"/>
    <property type="match status" value="2"/>
</dbReference>
<dbReference type="PANTHER" id="PTHR43434">
    <property type="entry name" value="PHOSPHOGLYCOLATE PHOSPHATASE"/>
    <property type="match status" value="1"/>
</dbReference>
<evidence type="ECO:0000313" key="3">
    <source>
        <dbReference type="Proteomes" id="UP000823858"/>
    </source>
</evidence>
<dbReference type="NCBIfam" id="TIGR01549">
    <property type="entry name" value="HAD-SF-IA-v1"/>
    <property type="match status" value="2"/>
</dbReference>
<dbReference type="SFLD" id="SFLDS00003">
    <property type="entry name" value="Haloacid_Dehalogenase"/>
    <property type="match status" value="2"/>
</dbReference>
<gene>
    <name evidence="2" type="ORF">H9751_01585</name>
</gene>
<reference evidence="2" key="2">
    <citation type="submission" date="2021-04" db="EMBL/GenBank/DDBJ databases">
        <authorList>
            <person name="Gilroy R."/>
        </authorList>
    </citation>
    <scope>NUCLEOTIDE SEQUENCE</scope>
    <source>
        <strain evidence="2">ChiHjej13B12-4958</strain>
    </source>
</reference>
<dbReference type="PANTHER" id="PTHR43434:SF1">
    <property type="entry name" value="PHOSPHOGLYCOLATE PHOSPHATASE"/>
    <property type="match status" value="1"/>
</dbReference>
<evidence type="ECO:0000256" key="1">
    <source>
        <dbReference type="SAM" id="MobiDB-lite"/>
    </source>
</evidence>
<name>A0A9D2QAZ5_9CORY</name>
<dbReference type="GO" id="GO:0008967">
    <property type="term" value="F:phosphoglycolate phosphatase activity"/>
    <property type="evidence" value="ECO:0007669"/>
    <property type="project" value="TreeGrafter"/>
</dbReference>
<feature type="compositionally biased region" description="Pro residues" evidence="1">
    <location>
        <begin position="1"/>
        <end position="14"/>
    </location>
</feature>
<feature type="region of interest" description="Disordered" evidence="1">
    <location>
        <begin position="1"/>
        <end position="30"/>
    </location>
</feature>
<dbReference type="EMBL" id="DWVP01000003">
    <property type="protein sequence ID" value="HJC84245.1"/>
    <property type="molecule type" value="Genomic_DNA"/>
</dbReference>
<accession>A0A9D2QAZ5</accession>
<comment type="caution">
    <text evidence="2">The sequence shown here is derived from an EMBL/GenBank/DDBJ whole genome shotgun (WGS) entry which is preliminary data.</text>
</comment>
<dbReference type="SUPFAM" id="SSF56784">
    <property type="entry name" value="HAD-like"/>
    <property type="match status" value="2"/>
</dbReference>
<keyword evidence="2" id="KW-0378">Hydrolase</keyword>